<dbReference type="AlphaFoldDB" id="A0A3D9ZYQ1"/>
<feature type="compositionally biased region" description="Pro residues" evidence="1">
    <location>
        <begin position="170"/>
        <end position="183"/>
    </location>
</feature>
<protein>
    <submittedName>
        <fullName evidence="3">Uncharacterized protein</fullName>
    </submittedName>
</protein>
<dbReference type="Proteomes" id="UP000256913">
    <property type="component" value="Unassembled WGS sequence"/>
</dbReference>
<evidence type="ECO:0000313" key="4">
    <source>
        <dbReference type="Proteomes" id="UP000256913"/>
    </source>
</evidence>
<keyword evidence="2" id="KW-0812">Transmembrane</keyword>
<proteinExistence type="predicted"/>
<comment type="caution">
    <text evidence="3">The sequence shown here is derived from an EMBL/GenBank/DDBJ whole genome shotgun (WGS) entry which is preliminary data.</text>
</comment>
<sequence length="228" mass="23441">MTTWRGLRKELVGAWRSVQYDLARLRPRRRSDGEETTELIFPEHARPPRRLAATGAFAVASLAGAAATYFAVVSGLGALLETDASAAESPKPVIAGAAGTGQRSSPDADEKPTVRIARQGGPLTVAGRQAGAGGAGSSDTRGGVPGDLGGPPGPVRHPGGAVPEESEEPPGNPPTQPPTPTPTTDPTESPSATSSPDPSVSADPNGDDGHDEGRRRHRHHRPDQDEGA</sequence>
<keyword evidence="4" id="KW-1185">Reference proteome</keyword>
<feature type="region of interest" description="Disordered" evidence="1">
    <location>
        <begin position="94"/>
        <end position="228"/>
    </location>
</feature>
<organism evidence="3 4">
    <name type="scientific">Asanoa ferruginea</name>
    <dbReference type="NCBI Taxonomy" id="53367"/>
    <lineage>
        <taxon>Bacteria</taxon>
        <taxon>Bacillati</taxon>
        <taxon>Actinomycetota</taxon>
        <taxon>Actinomycetes</taxon>
        <taxon>Micromonosporales</taxon>
        <taxon>Micromonosporaceae</taxon>
        <taxon>Asanoa</taxon>
    </lineage>
</organism>
<dbReference type="EMBL" id="QUMQ01000001">
    <property type="protein sequence ID" value="REG02150.1"/>
    <property type="molecule type" value="Genomic_DNA"/>
</dbReference>
<evidence type="ECO:0000313" key="3">
    <source>
        <dbReference type="EMBL" id="REG02150.1"/>
    </source>
</evidence>
<evidence type="ECO:0000256" key="1">
    <source>
        <dbReference type="SAM" id="MobiDB-lite"/>
    </source>
</evidence>
<dbReference type="RefSeq" id="WP_116074924.1">
    <property type="nucleotide sequence ID" value="NZ_BONB01000016.1"/>
</dbReference>
<feature type="compositionally biased region" description="Low complexity" evidence="1">
    <location>
        <begin position="184"/>
        <end position="204"/>
    </location>
</feature>
<gene>
    <name evidence="3" type="ORF">DFJ67_8242</name>
</gene>
<name>A0A3D9ZYQ1_9ACTN</name>
<keyword evidence="2" id="KW-0472">Membrane</keyword>
<reference evidence="3 4" key="1">
    <citation type="submission" date="2018-08" db="EMBL/GenBank/DDBJ databases">
        <title>Sequencing the genomes of 1000 actinobacteria strains.</title>
        <authorList>
            <person name="Klenk H.-P."/>
        </authorList>
    </citation>
    <scope>NUCLEOTIDE SEQUENCE [LARGE SCALE GENOMIC DNA]</scope>
    <source>
        <strain evidence="3 4">DSM 44099</strain>
    </source>
</reference>
<evidence type="ECO:0000256" key="2">
    <source>
        <dbReference type="SAM" id="Phobius"/>
    </source>
</evidence>
<dbReference type="OrthoDB" id="3298822at2"/>
<keyword evidence="2" id="KW-1133">Transmembrane helix</keyword>
<feature type="transmembrane region" description="Helical" evidence="2">
    <location>
        <begin position="56"/>
        <end position="80"/>
    </location>
</feature>
<accession>A0A3D9ZYQ1</accession>